<proteinExistence type="predicted"/>
<name>A0A0A9EGA6_ARUDO</name>
<reference evidence="1" key="2">
    <citation type="journal article" date="2015" name="Data Brief">
        <title>Shoot transcriptome of the giant reed, Arundo donax.</title>
        <authorList>
            <person name="Barrero R.A."/>
            <person name="Guerrero F.D."/>
            <person name="Moolhuijzen P."/>
            <person name="Goolsby J.A."/>
            <person name="Tidwell J."/>
            <person name="Bellgard S.E."/>
            <person name="Bellgard M.I."/>
        </authorList>
    </citation>
    <scope>NUCLEOTIDE SEQUENCE</scope>
    <source>
        <tissue evidence="1">Shoot tissue taken approximately 20 cm above the soil surface</tissue>
    </source>
</reference>
<protein>
    <submittedName>
        <fullName evidence="1">Uncharacterized protein</fullName>
    </submittedName>
</protein>
<dbReference type="AlphaFoldDB" id="A0A0A9EGA6"/>
<dbReference type="EMBL" id="GBRH01199857">
    <property type="protein sequence ID" value="JAD98038.1"/>
    <property type="molecule type" value="Transcribed_RNA"/>
</dbReference>
<accession>A0A0A9EGA6</accession>
<organism evidence="1">
    <name type="scientific">Arundo donax</name>
    <name type="common">Giant reed</name>
    <name type="synonym">Donax arundinaceus</name>
    <dbReference type="NCBI Taxonomy" id="35708"/>
    <lineage>
        <taxon>Eukaryota</taxon>
        <taxon>Viridiplantae</taxon>
        <taxon>Streptophyta</taxon>
        <taxon>Embryophyta</taxon>
        <taxon>Tracheophyta</taxon>
        <taxon>Spermatophyta</taxon>
        <taxon>Magnoliopsida</taxon>
        <taxon>Liliopsida</taxon>
        <taxon>Poales</taxon>
        <taxon>Poaceae</taxon>
        <taxon>PACMAD clade</taxon>
        <taxon>Arundinoideae</taxon>
        <taxon>Arundineae</taxon>
        <taxon>Arundo</taxon>
    </lineage>
</organism>
<evidence type="ECO:0000313" key="1">
    <source>
        <dbReference type="EMBL" id="JAD98038.1"/>
    </source>
</evidence>
<reference evidence="1" key="1">
    <citation type="submission" date="2014-09" db="EMBL/GenBank/DDBJ databases">
        <authorList>
            <person name="Magalhaes I.L.F."/>
            <person name="Oliveira U."/>
            <person name="Santos F.R."/>
            <person name="Vidigal T.H.D.A."/>
            <person name="Brescovit A.D."/>
            <person name="Santos A.J."/>
        </authorList>
    </citation>
    <scope>NUCLEOTIDE SEQUENCE</scope>
    <source>
        <tissue evidence="1">Shoot tissue taken approximately 20 cm above the soil surface</tissue>
    </source>
</reference>
<sequence>MARWRAQIRRRRSGRWERPQRRVGRARGRGRRARGWIRCGWG</sequence>